<reference evidence="5 6" key="1">
    <citation type="submission" date="2022-08" db="EMBL/GenBank/DDBJ databases">
        <authorList>
            <person name="Zeman M."/>
            <person name="Kubasova T."/>
        </authorList>
    </citation>
    <scope>NUCLEOTIDE SEQUENCE [LARGE SCALE GENOMIC DNA]</scope>
    <source>
        <strain evidence="5 6">ET62</strain>
    </source>
</reference>
<dbReference type="PANTHER" id="PTHR43201:SF5">
    <property type="entry name" value="MEDIUM-CHAIN ACYL-COA LIGASE ACSF2, MITOCHONDRIAL"/>
    <property type="match status" value="1"/>
</dbReference>
<evidence type="ECO:0000256" key="1">
    <source>
        <dbReference type="ARBA" id="ARBA00006432"/>
    </source>
</evidence>
<organism evidence="5 6">
    <name type="scientific">Phocaeicola barnesiae</name>
    <dbReference type="NCBI Taxonomy" id="376804"/>
    <lineage>
        <taxon>Bacteria</taxon>
        <taxon>Pseudomonadati</taxon>
        <taxon>Bacteroidota</taxon>
        <taxon>Bacteroidia</taxon>
        <taxon>Bacteroidales</taxon>
        <taxon>Bacteroidaceae</taxon>
        <taxon>Phocaeicola</taxon>
    </lineage>
</organism>
<dbReference type="Proteomes" id="UP001204579">
    <property type="component" value="Unassembled WGS sequence"/>
</dbReference>
<sequence length="377" mass="41685">MEQITILGKTYTAEEASAPFDEKSNQACGLSRLQLEFREKYGSESFEASLADFLAEWFNPLPVLKVQTSGSTGTPKELWVEKERMRNSARLTVAFLGLQAGDSALICMPLKYIGGKMVIVRALIAGLNLIPVTPSGHPMATLETAPVFAAMTPMQVFNSIQIATEKERLEQIQHLIIGGGAIDNELAQVLKKFPKAVWSTYGMTETLSHIALRRLSGPEASEWYTPFSQVSLSLSAEGTLIIQTPTVNPETLVTNDLVTFNSEGQFRIIGRKDNVINTGGVKVQIEQVETLLKPRLTFDIQITGVPDPKFGERIVLLAETGENLNDRQRNLLEEAFNSLPPYWRPKETIPVPSLPKTGSGKPDRATARRIARTYVKR</sequence>
<proteinExistence type="inferred from homology"/>
<comment type="similarity">
    <text evidence="1">Belongs to the ATP-dependent AMP-binding enzyme family.</text>
</comment>
<dbReference type="RefSeq" id="WP_258335560.1">
    <property type="nucleotide sequence ID" value="NZ_JANRHJ010000005.1"/>
</dbReference>
<dbReference type="EMBL" id="JANRHJ010000005">
    <property type="protein sequence ID" value="MCR8873437.1"/>
    <property type="molecule type" value="Genomic_DNA"/>
</dbReference>
<dbReference type="InterPro" id="IPR000873">
    <property type="entry name" value="AMP-dep_synth/lig_dom"/>
</dbReference>
<dbReference type="GO" id="GO:0006631">
    <property type="term" value="P:fatty acid metabolic process"/>
    <property type="evidence" value="ECO:0007669"/>
    <property type="project" value="TreeGrafter"/>
</dbReference>
<dbReference type="Pfam" id="PF13193">
    <property type="entry name" value="AMP-binding_C"/>
    <property type="match status" value="1"/>
</dbReference>
<dbReference type="GO" id="GO:0031956">
    <property type="term" value="F:medium-chain fatty acid-CoA ligase activity"/>
    <property type="evidence" value="ECO:0007669"/>
    <property type="project" value="TreeGrafter"/>
</dbReference>
<dbReference type="SUPFAM" id="SSF56801">
    <property type="entry name" value="Acetyl-CoA synthetase-like"/>
    <property type="match status" value="1"/>
</dbReference>
<feature type="domain" description="AMP-dependent synthetase/ligase" evidence="3">
    <location>
        <begin position="68"/>
        <end position="212"/>
    </location>
</feature>
<protein>
    <submittedName>
        <fullName evidence="5">AMP-binding protein</fullName>
    </submittedName>
</protein>
<dbReference type="InterPro" id="IPR045851">
    <property type="entry name" value="AMP-bd_C_sf"/>
</dbReference>
<evidence type="ECO:0000313" key="6">
    <source>
        <dbReference type="Proteomes" id="UP001204579"/>
    </source>
</evidence>
<accession>A0AAW5N2K8</accession>
<comment type="caution">
    <text evidence="5">The sequence shown here is derived from an EMBL/GenBank/DDBJ whole genome shotgun (WGS) entry which is preliminary data.</text>
</comment>
<name>A0AAW5N2K8_9BACT</name>
<keyword evidence="2" id="KW-0436">Ligase</keyword>
<evidence type="ECO:0000313" key="5">
    <source>
        <dbReference type="EMBL" id="MCR8873437.1"/>
    </source>
</evidence>
<dbReference type="PANTHER" id="PTHR43201">
    <property type="entry name" value="ACYL-COA SYNTHETASE"/>
    <property type="match status" value="1"/>
</dbReference>
<dbReference type="InterPro" id="IPR042099">
    <property type="entry name" value="ANL_N_sf"/>
</dbReference>
<gene>
    <name evidence="5" type="ORF">NW209_05295</name>
</gene>
<keyword evidence="6" id="KW-1185">Reference proteome</keyword>
<dbReference type="Pfam" id="PF00501">
    <property type="entry name" value="AMP-binding"/>
    <property type="match status" value="1"/>
</dbReference>
<dbReference type="InterPro" id="IPR025110">
    <property type="entry name" value="AMP-bd_C"/>
</dbReference>
<evidence type="ECO:0000256" key="2">
    <source>
        <dbReference type="ARBA" id="ARBA00022598"/>
    </source>
</evidence>
<feature type="domain" description="AMP-binding enzyme C-terminal" evidence="4">
    <location>
        <begin position="302"/>
        <end position="361"/>
    </location>
</feature>
<evidence type="ECO:0000259" key="3">
    <source>
        <dbReference type="Pfam" id="PF00501"/>
    </source>
</evidence>
<dbReference type="Gene3D" id="3.30.300.30">
    <property type="match status" value="1"/>
</dbReference>
<evidence type="ECO:0000259" key="4">
    <source>
        <dbReference type="Pfam" id="PF13193"/>
    </source>
</evidence>
<dbReference type="Gene3D" id="3.40.50.12780">
    <property type="entry name" value="N-terminal domain of ligase-like"/>
    <property type="match status" value="1"/>
</dbReference>
<dbReference type="AlphaFoldDB" id="A0AAW5N2K8"/>